<dbReference type="GO" id="GO:0046872">
    <property type="term" value="F:metal ion binding"/>
    <property type="evidence" value="ECO:0007669"/>
    <property type="project" value="UniProtKB-KW"/>
</dbReference>
<gene>
    <name evidence="10" type="ORF">E6C55_03035</name>
</gene>
<dbReference type="CDD" id="cd08175">
    <property type="entry name" value="G1PDH"/>
    <property type="match status" value="1"/>
</dbReference>
<dbReference type="RefSeq" id="WP_136368311.1">
    <property type="nucleotide sequence ID" value="NZ_SSOB01000003.1"/>
</dbReference>
<dbReference type="Pfam" id="PF13685">
    <property type="entry name" value="Fe-ADH_2"/>
    <property type="match status" value="1"/>
</dbReference>
<reference evidence="10 11" key="1">
    <citation type="submission" date="2019-04" db="EMBL/GenBank/DDBJ databases">
        <title>Cohnella sp. nov. isolated from preserved vegetables.</title>
        <authorList>
            <person name="Lin S.-Y."/>
            <person name="Hung M.-H."/>
            <person name="Young C.-C."/>
        </authorList>
    </citation>
    <scope>NUCLEOTIDE SEQUENCE [LARGE SCALE GENOMIC DNA]</scope>
    <source>
        <strain evidence="10 11">CC-MHH1044</strain>
    </source>
</reference>
<dbReference type="Proteomes" id="UP000310636">
    <property type="component" value="Unassembled WGS sequence"/>
</dbReference>
<evidence type="ECO:0000313" key="11">
    <source>
        <dbReference type="Proteomes" id="UP000310636"/>
    </source>
</evidence>
<keyword evidence="4" id="KW-0521">NADP</keyword>
<dbReference type="PANTHER" id="PTHR43616">
    <property type="entry name" value="GLYCEROL DEHYDROGENASE"/>
    <property type="match status" value="1"/>
</dbReference>
<comment type="caution">
    <text evidence="10">The sequence shown here is derived from an EMBL/GenBank/DDBJ whole genome shotgun (WGS) entry which is preliminary data.</text>
</comment>
<proteinExistence type="predicted"/>
<evidence type="ECO:0000256" key="4">
    <source>
        <dbReference type="ARBA" id="ARBA00022857"/>
    </source>
</evidence>
<evidence type="ECO:0000256" key="3">
    <source>
        <dbReference type="ARBA" id="ARBA00022723"/>
    </source>
</evidence>
<evidence type="ECO:0000256" key="7">
    <source>
        <dbReference type="ARBA" id="ARBA00023098"/>
    </source>
</evidence>
<organism evidence="10 11">
    <name type="scientific">Cohnella fermenti</name>
    <dbReference type="NCBI Taxonomy" id="2565925"/>
    <lineage>
        <taxon>Bacteria</taxon>
        <taxon>Bacillati</taxon>
        <taxon>Bacillota</taxon>
        <taxon>Bacilli</taxon>
        <taxon>Bacillales</taxon>
        <taxon>Paenibacillaceae</taxon>
        <taxon>Cohnella</taxon>
    </lineage>
</organism>
<keyword evidence="8" id="KW-0594">Phospholipid biosynthesis</keyword>
<keyword evidence="1" id="KW-0963">Cytoplasm</keyword>
<dbReference type="OrthoDB" id="9763580at2"/>
<accession>A0A4S4CCK1</accession>
<keyword evidence="2" id="KW-0444">Lipid biosynthesis</keyword>
<dbReference type="AlphaFoldDB" id="A0A4S4CCK1"/>
<evidence type="ECO:0000256" key="8">
    <source>
        <dbReference type="ARBA" id="ARBA00023209"/>
    </source>
</evidence>
<keyword evidence="7" id="KW-0443">Lipid metabolism</keyword>
<evidence type="ECO:0000313" key="10">
    <source>
        <dbReference type="EMBL" id="THF83682.1"/>
    </source>
</evidence>
<name>A0A4S4CCK1_9BACL</name>
<dbReference type="Gene3D" id="1.20.1090.10">
    <property type="entry name" value="Dehydroquinate synthase-like - alpha domain"/>
    <property type="match status" value="1"/>
</dbReference>
<evidence type="ECO:0000256" key="9">
    <source>
        <dbReference type="ARBA" id="ARBA00023264"/>
    </source>
</evidence>
<dbReference type="InterPro" id="IPR016205">
    <property type="entry name" value="Glycerol_DH"/>
</dbReference>
<protein>
    <submittedName>
        <fullName evidence="10">sn-glycerol-1-phosphate dehydrogenase</fullName>
    </submittedName>
</protein>
<evidence type="ECO:0000256" key="5">
    <source>
        <dbReference type="ARBA" id="ARBA00023002"/>
    </source>
</evidence>
<keyword evidence="9" id="KW-1208">Phospholipid metabolism</keyword>
<evidence type="ECO:0000256" key="1">
    <source>
        <dbReference type="ARBA" id="ARBA00022490"/>
    </source>
</evidence>
<dbReference type="GO" id="GO:0016614">
    <property type="term" value="F:oxidoreductase activity, acting on CH-OH group of donors"/>
    <property type="evidence" value="ECO:0007669"/>
    <property type="project" value="InterPro"/>
</dbReference>
<keyword evidence="3" id="KW-0479">Metal-binding</keyword>
<sequence length="388" mass="41276">MSDMMSQVREAAARMPGAVFASLDIDPVLIEVGAIARVAPYLSGKGFKRVGLVADRTTYAIAGEALEAAIAGSGVQVQSTLIAPNAQGDVIADEASLVQLILDAKRFGAEVILAVGSGTLHDIARFTAYAISVPFVSVPTAPSVDGFNSVGAPLILRGDKTTIQTIGPIAIFADLDILTKAPAPLVAAGFGDMLGKFTSLFDWSFGRAAAGEIYSDVVADMTRRALEKCVANVEAIAERTPDGIRVLTEALVESGFAMLLLGQSHPASGAEHHLSHYWEMEFLRTGRKQILHGAKVGVACGVIADRYKRWADEGPLPSLPAEKQAEIREALAAIPPADVIKGWLRKIGGPAETEELGVSEELLARSLKEAHRIRPNRFTLLRAYNESR</sequence>
<evidence type="ECO:0000256" key="2">
    <source>
        <dbReference type="ARBA" id="ARBA00022516"/>
    </source>
</evidence>
<dbReference type="Gene3D" id="3.40.50.1970">
    <property type="match status" value="1"/>
</dbReference>
<evidence type="ECO:0000256" key="6">
    <source>
        <dbReference type="ARBA" id="ARBA00023027"/>
    </source>
</evidence>
<dbReference type="PANTHER" id="PTHR43616:SF5">
    <property type="entry name" value="GLYCEROL DEHYDROGENASE 1"/>
    <property type="match status" value="1"/>
</dbReference>
<keyword evidence="6" id="KW-0520">NAD</keyword>
<dbReference type="SUPFAM" id="SSF56796">
    <property type="entry name" value="Dehydroquinate synthase-like"/>
    <property type="match status" value="1"/>
</dbReference>
<keyword evidence="5" id="KW-0560">Oxidoreductase</keyword>
<dbReference type="EMBL" id="SSOB01000003">
    <property type="protein sequence ID" value="THF83682.1"/>
    <property type="molecule type" value="Genomic_DNA"/>
</dbReference>
<dbReference type="GO" id="GO:0008654">
    <property type="term" value="P:phospholipid biosynthetic process"/>
    <property type="evidence" value="ECO:0007669"/>
    <property type="project" value="UniProtKB-KW"/>
</dbReference>
<dbReference type="InterPro" id="IPR032837">
    <property type="entry name" value="G1PDH"/>
</dbReference>
<keyword evidence="11" id="KW-1185">Reference proteome</keyword>